<reference evidence="2" key="1">
    <citation type="submission" date="2020-05" db="EMBL/GenBank/DDBJ databases">
        <authorList>
            <person name="Zhu T."/>
            <person name="Keshari N."/>
            <person name="Lu X."/>
        </authorList>
    </citation>
    <scope>NUCLEOTIDE SEQUENCE</scope>
    <source>
        <strain evidence="2">NK1-12</strain>
    </source>
</reference>
<dbReference type="PANTHER" id="PTHR22617:SF23">
    <property type="entry name" value="CHEMOTAXIS PROTEIN CHEW"/>
    <property type="match status" value="1"/>
</dbReference>
<dbReference type="GO" id="GO:0006935">
    <property type="term" value="P:chemotaxis"/>
    <property type="evidence" value="ECO:0007669"/>
    <property type="project" value="InterPro"/>
</dbReference>
<dbReference type="Gene3D" id="2.40.50.180">
    <property type="entry name" value="CheA-289, Domain 4"/>
    <property type="match status" value="1"/>
</dbReference>
<feature type="domain" description="CheW-like" evidence="1">
    <location>
        <begin position="16"/>
        <end position="164"/>
    </location>
</feature>
<evidence type="ECO:0000313" key="2">
    <source>
        <dbReference type="EMBL" id="WNZ21467.1"/>
    </source>
</evidence>
<dbReference type="PROSITE" id="PS50851">
    <property type="entry name" value="CHEW"/>
    <property type="match status" value="1"/>
</dbReference>
<dbReference type="GO" id="GO:0005829">
    <property type="term" value="C:cytosol"/>
    <property type="evidence" value="ECO:0007669"/>
    <property type="project" value="TreeGrafter"/>
</dbReference>
<dbReference type="InterPro" id="IPR002545">
    <property type="entry name" value="CheW-lke_dom"/>
</dbReference>
<protein>
    <submittedName>
        <fullName evidence="2">Chemotaxis protein CheW</fullName>
    </submittedName>
</protein>
<evidence type="ECO:0000259" key="1">
    <source>
        <dbReference type="PROSITE" id="PS50851"/>
    </source>
</evidence>
<dbReference type="Pfam" id="PF01584">
    <property type="entry name" value="CheW"/>
    <property type="match status" value="1"/>
</dbReference>
<dbReference type="RefSeq" id="WP_316432706.1">
    <property type="nucleotide sequence ID" value="NZ_CP053586.1"/>
</dbReference>
<accession>A0AA97AHW6</accession>
<gene>
    <name evidence="2" type="ORF">HJG54_00365</name>
</gene>
<dbReference type="EMBL" id="CP053586">
    <property type="protein sequence ID" value="WNZ21467.1"/>
    <property type="molecule type" value="Genomic_DNA"/>
</dbReference>
<dbReference type="GO" id="GO:0007165">
    <property type="term" value="P:signal transduction"/>
    <property type="evidence" value="ECO:0007669"/>
    <property type="project" value="InterPro"/>
</dbReference>
<dbReference type="PANTHER" id="PTHR22617">
    <property type="entry name" value="CHEMOTAXIS SENSOR HISTIDINE KINASE-RELATED"/>
    <property type="match status" value="1"/>
</dbReference>
<dbReference type="SUPFAM" id="SSF50341">
    <property type="entry name" value="CheW-like"/>
    <property type="match status" value="1"/>
</dbReference>
<organism evidence="2">
    <name type="scientific">Leptolyngbya sp. NK1-12</name>
    <dbReference type="NCBI Taxonomy" id="2547451"/>
    <lineage>
        <taxon>Bacteria</taxon>
        <taxon>Bacillati</taxon>
        <taxon>Cyanobacteriota</taxon>
        <taxon>Cyanophyceae</taxon>
        <taxon>Leptolyngbyales</taxon>
        <taxon>Leptolyngbyaceae</taxon>
        <taxon>Leptolyngbya group</taxon>
        <taxon>Leptolyngbya</taxon>
    </lineage>
</organism>
<proteinExistence type="predicted"/>
<dbReference type="InterPro" id="IPR036061">
    <property type="entry name" value="CheW-like_dom_sf"/>
</dbReference>
<dbReference type="SMART" id="SM00260">
    <property type="entry name" value="CheW"/>
    <property type="match status" value="1"/>
</dbReference>
<name>A0AA97AHW6_9CYAN</name>
<dbReference type="AlphaFoldDB" id="A0AA97AHW6"/>
<dbReference type="InterPro" id="IPR039315">
    <property type="entry name" value="CheW"/>
</dbReference>
<sequence>MDAAIALPDRLTKPIGDAYLKFHLNGQTPAVFPMRSVQEAVVLPTRRLSPMPNMPPAMMGLMNRRSRVLWVVDLAQLLGISALDLNAQHYTLILIQIGAVPLALAVQQVDGMIRLANDEIQSPVGQVSAALVPYLRGCALQQQEQKSEILLVLDAEAVVQAPILRHPSTI</sequence>